<dbReference type="GO" id="GO:0006166">
    <property type="term" value="P:purine ribonucleoside salvage"/>
    <property type="evidence" value="ECO:0007669"/>
    <property type="project" value="TreeGrafter"/>
</dbReference>
<dbReference type="Gene3D" id="3.30.310.50">
    <property type="entry name" value="Alpha-D-phosphohexomutase, C-terminal domain"/>
    <property type="match status" value="1"/>
</dbReference>
<evidence type="ECO:0000313" key="19">
    <source>
        <dbReference type="EMBL" id="RNA67721.1"/>
    </source>
</evidence>
<dbReference type="CDD" id="cd05800">
    <property type="entry name" value="PGM_like2"/>
    <property type="match status" value="1"/>
</dbReference>
<evidence type="ECO:0000256" key="7">
    <source>
        <dbReference type="ARBA" id="ARBA00022526"/>
    </source>
</evidence>
<evidence type="ECO:0000256" key="11">
    <source>
        <dbReference type="ARBA" id="ARBA00023235"/>
    </source>
</evidence>
<evidence type="ECO:0000256" key="4">
    <source>
        <dbReference type="ARBA" id="ARBA00005189"/>
    </source>
</evidence>
<dbReference type="EMBL" id="RHIB01000002">
    <property type="protein sequence ID" value="RNA67721.1"/>
    <property type="molecule type" value="Genomic_DNA"/>
</dbReference>
<dbReference type="InterPro" id="IPR016055">
    <property type="entry name" value="A-D-PHexomutase_a/b/a-I/II/III"/>
</dbReference>
<dbReference type="GO" id="GO:0004614">
    <property type="term" value="F:phosphoglucomutase activity"/>
    <property type="evidence" value="ECO:0007669"/>
    <property type="project" value="UniProtKB-EC"/>
</dbReference>
<protein>
    <recommendedName>
        <fullName evidence="12">Phosphoglucomutase</fullName>
        <ecNumber evidence="6">5.4.2.2</ecNumber>
    </recommendedName>
    <alternativeName>
        <fullName evidence="14">Alpha-phosphoglucomutase</fullName>
    </alternativeName>
    <alternativeName>
        <fullName evidence="13">Glucose phosphomutase</fullName>
    </alternativeName>
</protein>
<dbReference type="InterPro" id="IPR005841">
    <property type="entry name" value="Alpha-D-phosphohexomutase_SF"/>
</dbReference>
<comment type="caution">
    <text evidence="19">The sequence shown here is derived from an EMBL/GenBank/DDBJ whole genome shotgun (WGS) entry which is preliminary data.</text>
</comment>
<dbReference type="InterPro" id="IPR005845">
    <property type="entry name" value="A-D-PHexomutase_a/b/a-II"/>
</dbReference>
<comment type="pathway">
    <text evidence="3">Glycolipid metabolism; diglucosyl-diacylglycerol biosynthesis.</text>
</comment>
<evidence type="ECO:0000256" key="12">
    <source>
        <dbReference type="ARBA" id="ARBA00039995"/>
    </source>
</evidence>
<evidence type="ECO:0000256" key="9">
    <source>
        <dbReference type="ARBA" id="ARBA00022723"/>
    </source>
</evidence>
<keyword evidence="11" id="KW-0413">Isomerase</keyword>
<dbReference type="InterPro" id="IPR005846">
    <property type="entry name" value="A-D-PHexomutase_a/b/a-III"/>
</dbReference>
<feature type="domain" description="Alpha-D-phosphohexomutase C-terminal" evidence="15">
    <location>
        <begin position="423"/>
        <end position="467"/>
    </location>
</feature>
<dbReference type="SUPFAM" id="SSF53738">
    <property type="entry name" value="Phosphoglucomutase, first 3 domains"/>
    <property type="match status" value="2"/>
</dbReference>
<dbReference type="InterPro" id="IPR005843">
    <property type="entry name" value="A-D-PHexomutase_C"/>
</dbReference>
<evidence type="ECO:0000259" key="18">
    <source>
        <dbReference type="Pfam" id="PF02880"/>
    </source>
</evidence>
<dbReference type="Pfam" id="PF02879">
    <property type="entry name" value="PGM_PMM_II"/>
    <property type="match status" value="1"/>
</dbReference>
<organism evidence="19 20">
    <name type="scientific">Alteribacter keqinensis</name>
    <dbReference type="NCBI Taxonomy" id="2483800"/>
    <lineage>
        <taxon>Bacteria</taxon>
        <taxon>Bacillati</taxon>
        <taxon>Bacillota</taxon>
        <taxon>Bacilli</taxon>
        <taxon>Bacillales</taxon>
        <taxon>Bacillaceae</taxon>
        <taxon>Alteribacter</taxon>
    </lineage>
</organism>
<gene>
    <name evidence="19" type="ORF">EBO34_13470</name>
</gene>
<evidence type="ECO:0000256" key="2">
    <source>
        <dbReference type="ARBA" id="ARBA00001946"/>
    </source>
</evidence>
<keyword evidence="7" id="KW-0313">Glucose metabolism</keyword>
<keyword evidence="8" id="KW-0597">Phosphoprotein</keyword>
<evidence type="ECO:0000256" key="3">
    <source>
        <dbReference type="ARBA" id="ARBA00005164"/>
    </source>
</evidence>
<dbReference type="InterPro" id="IPR005844">
    <property type="entry name" value="A-D-PHexomutase_a/b/a-I"/>
</dbReference>
<comment type="catalytic activity">
    <reaction evidence="1">
        <text>alpha-D-glucose 1-phosphate = alpha-D-glucose 6-phosphate</text>
        <dbReference type="Rhea" id="RHEA:23536"/>
        <dbReference type="ChEBI" id="CHEBI:58225"/>
        <dbReference type="ChEBI" id="CHEBI:58601"/>
        <dbReference type="EC" id="5.4.2.2"/>
    </reaction>
</comment>
<feature type="domain" description="Alpha-D-phosphohexomutase alpha/beta/alpha" evidence="18">
    <location>
        <begin position="270"/>
        <end position="378"/>
    </location>
</feature>
<evidence type="ECO:0000256" key="1">
    <source>
        <dbReference type="ARBA" id="ARBA00000443"/>
    </source>
</evidence>
<comment type="pathway">
    <text evidence="4">Lipid metabolism.</text>
</comment>
<reference evidence="19 20" key="1">
    <citation type="submission" date="2018-10" db="EMBL/GenBank/DDBJ databases">
        <title>Bacillus Keqinensis sp. nov., a moderately halophilic bacterium isolated from a saline-alkaline lake.</title>
        <authorList>
            <person name="Wang H."/>
        </authorList>
    </citation>
    <scope>NUCLEOTIDE SEQUENCE [LARGE SCALE GENOMIC DNA]</scope>
    <source>
        <strain evidence="19 20">KQ-3</strain>
    </source>
</reference>
<evidence type="ECO:0000256" key="8">
    <source>
        <dbReference type="ARBA" id="ARBA00022553"/>
    </source>
</evidence>
<dbReference type="Pfam" id="PF02880">
    <property type="entry name" value="PGM_PMM_III"/>
    <property type="match status" value="1"/>
</dbReference>
<evidence type="ECO:0000256" key="14">
    <source>
        <dbReference type="ARBA" id="ARBA00041467"/>
    </source>
</evidence>
<feature type="domain" description="Alpha-D-phosphohexomutase alpha/beta/alpha" evidence="17">
    <location>
        <begin position="162"/>
        <end position="265"/>
    </location>
</feature>
<dbReference type="GO" id="GO:0046872">
    <property type="term" value="F:metal ion binding"/>
    <property type="evidence" value="ECO:0007669"/>
    <property type="project" value="UniProtKB-KW"/>
</dbReference>
<evidence type="ECO:0000256" key="13">
    <source>
        <dbReference type="ARBA" id="ARBA00041398"/>
    </source>
</evidence>
<evidence type="ECO:0000256" key="10">
    <source>
        <dbReference type="ARBA" id="ARBA00022842"/>
    </source>
</evidence>
<dbReference type="InterPro" id="IPR036900">
    <property type="entry name" value="A-D-PHexomutase_C_sf"/>
</dbReference>
<evidence type="ECO:0000256" key="5">
    <source>
        <dbReference type="ARBA" id="ARBA00010231"/>
    </source>
</evidence>
<comment type="similarity">
    <text evidence="5">Belongs to the phosphohexose mutase family.</text>
</comment>
<dbReference type="RefSeq" id="WP_122899407.1">
    <property type="nucleotide sequence ID" value="NZ_RHIB01000002.1"/>
</dbReference>
<feature type="domain" description="Alpha-D-phosphohexomutase alpha/beta/alpha" evidence="16">
    <location>
        <begin position="4"/>
        <end position="136"/>
    </location>
</feature>
<name>A0A3M7TQM1_9BACI</name>
<dbReference type="Pfam" id="PF00408">
    <property type="entry name" value="PGM_PMM_IV"/>
    <property type="match status" value="1"/>
</dbReference>
<dbReference type="Proteomes" id="UP000278746">
    <property type="component" value="Unassembled WGS sequence"/>
</dbReference>
<comment type="cofactor">
    <cofactor evidence="2">
        <name>Mg(2+)</name>
        <dbReference type="ChEBI" id="CHEBI:18420"/>
    </cofactor>
</comment>
<keyword evidence="20" id="KW-1185">Reference proteome</keyword>
<evidence type="ECO:0000259" key="16">
    <source>
        <dbReference type="Pfam" id="PF02878"/>
    </source>
</evidence>
<dbReference type="PANTHER" id="PTHR45745:SF1">
    <property type="entry name" value="PHOSPHOGLUCOMUTASE 2B-RELATED"/>
    <property type="match status" value="1"/>
</dbReference>
<dbReference type="PRINTS" id="PR00509">
    <property type="entry name" value="PGMPMM"/>
</dbReference>
<sequence length="484" mass="54207">MMIRFGTGGWRDIIGENFTFDNVRRFSQGVANHIIESGKEKQGVVIGYDNRFMAEDFAKASSAVFAANSIPVLLLTPSVPTPLVNFVTIEEKTAAGLTFTASHNPYIYNGIKYVREHGLPATEEVTTELQESINKIPTSHIKTMEYDLGEREGLIKRLDYHDEFITFIESQVNMDKLKEAKLKVLYDPMFGTGVNAISTLLVDARCQVRTIHNSMDPLFGGRVPAPTEETLWRVVSMMKEKPGDYDIGIATDGDGDRIAVIDENGEYVHPNEIITLLYYYMLKYRKQKGAVVRNVSTTHLLDRVAEDFGFECIEKPVGFKHIAEGMTQTDAIIGGESSGGITIKGHLLEKDAILSAGLLLEMLAVTGKTLGQIRSEVKDRYGIRHYKEDNYAYSSGRKEDLKELVNRLDPEFIYEAPVTKTNRMDGVKWEWEDGTWCGVRFSGTEPLLRIIVESPEEEIQASVLANLRQKIDAALSVSKNTKSV</sequence>
<keyword evidence="9" id="KW-0479">Metal-binding</keyword>
<dbReference type="PANTHER" id="PTHR45745">
    <property type="entry name" value="PHOSPHOMANNOMUTASE 45A"/>
    <property type="match status" value="1"/>
</dbReference>
<accession>A0A3M7TQM1</accession>
<keyword evidence="7" id="KW-0119">Carbohydrate metabolism</keyword>
<dbReference type="Gene3D" id="3.40.120.10">
    <property type="entry name" value="Alpha-D-Glucose-1,6-Bisphosphate, subunit A, domain 3"/>
    <property type="match status" value="3"/>
</dbReference>
<evidence type="ECO:0000259" key="17">
    <source>
        <dbReference type="Pfam" id="PF02879"/>
    </source>
</evidence>
<proteinExistence type="inferred from homology"/>
<evidence type="ECO:0000259" key="15">
    <source>
        <dbReference type="Pfam" id="PF00408"/>
    </source>
</evidence>
<evidence type="ECO:0000256" key="6">
    <source>
        <dbReference type="ARBA" id="ARBA00012728"/>
    </source>
</evidence>
<dbReference type="OrthoDB" id="9806956at2"/>
<dbReference type="AlphaFoldDB" id="A0A3M7TQM1"/>
<dbReference type="EC" id="5.4.2.2" evidence="6"/>
<evidence type="ECO:0000313" key="20">
    <source>
        <dbReference type="Proteomes" id="UP000278746"/>
    </source>
</evidence>
<dbReference type="Pfam" id="PF02878">
    <property type="entry name" value="PGM_PMM_I"/>
    <property type="match status" value="1"/>
</dbReference>
<keyword evidence="10" id="KW-0460">Magnesium</keyword>
<dbReference type="SUPFAM" id="SSF55957">
    <property type="entry name" value="Phosphoglucomutase, C-terminal domain"/>
    <property type="match status" value="1"/>
</dbReference>
<dbReference type="GO" id="GO:0006006">
    <property type="term" value="P:glucose metabolic process"/>
    <property type="evidence" value="ECO:0007669"/>
    <property type="project" value="UniProtKB-KW"/>
</dbReference>
<dbReference type="GO" id="GO:0008973">
    <property type="term" value="F:phosphopentomutase activity"/>
    <property type="evidence" value="ECO:0007669"/>
    <property type="project" value="TreeGrafter"/>
</dbReference>